<feature type="chain" id="PRO_5020834457" evidence="1">
    <location>
        <begin position="20"/>
        <end position="219"/>
    </location>
</feature>
<dbReference type="Proteomes" id="UP000295479">
    <property type="component" value="Unassembled WGS sequence"/>
</dbReference>
<reference evidence="3 4" key="1">
    <citation type="submission" date="2019-03" db="EMBL/GenBank/DDBJ databases">
        <title>Flavobacterium AR-3-4 sp. nov. isolated from arctic soil.</title>
        <authorList>
            <person name="Chaudhary D.K."/>
        </authorList>
    </citation>
    <scope>NUCLEOTIDE SEQUENCE [LARGE SCALE GENOMIC DNA]</scope>
    <source>
        <strain evidence="3 4">AR-3-4</strain>
    </source>
</reference>
<sequence length="219" mass="24811">MFKKSIFALSTLFLLNSCAVKQISLTENDWYTFTTKSTDKIAPSKGYEFSNGMVRMYGDVNGYLMTNKSYKNFELSLEFKWNMDENVAKAKGKKNSGVMYNIPVDSPDHIWPKGIQFQIKDDSTGDFIFLDSITAIVNGKFIEGGQSVNSFKFMANENPSGEWNTILIRSFNGKITQYLNGKIVNECTDTSAREGKISLNYEGSPIDFKNIQITNIRKK</sequence>
<evidence type="ECO:0000259" key="2">
    <source>
        <dbReference type="Pfam" id="PF06439"/>
    </source>
</evidence>
<evidence type="ECO:0000256" key="1">
    <source>
        <dbReference type="SAM" id="SignalP"/>
    </source>
</evidence>
<keyword evidence="1" id="KW-0732">Signal</keyword>
<name>A0A4R5CKH5_9FLAO</name>
<feature type="signal peptide" evidence="1">
    <location>
        <begin position="1"/>
        <end position="19"/>
    </location>
</feature>
<evidence type="ECO:0000313" key="3">
    <source>
        <dbReference type="EMBL" id="TDD99679.1"/>
    </source>
</evidence>
<protein>
    <submittedName>
        <fullName evidence="3">DUF1080 domain-containing protein</fullName>
    </submittedName>
</protein>
<comment type="caution">
    <text evidence="3">The sequence shown here is derived from an EMBL/GenBank/DDBJ whole genome shotgun (WGS) entry which is preliminary data.</text>
</comment>
<dbReference type="Pfam" id="PF06439">
    <property type="entry name" value="3keto-disac_hyd"/>
    <property type="match status" value="1"/>
</dbReference>
<feature type="domain" description="3-keto-alpha-glucoside-1,2-lyase/3-keto-2-hydroxy-glucal hydratase" evidence="2">
    <location>
        <begin position="42"/>
        <end position="214"/>
    </location>
</feature>
<dbReference type="InterPro" id="IPR010496">
    <property type="entry name" value="AL/BT2_dom"/>
</dbReference>
<gene>
    <name evidence="3" type="ORF">E0F76_02860</name>
</gene>
<dbReference type="OrthoDB" id="259356at2"/>
<organism evidence="3 4">
    <name type="scientific">Flavobacterium cellulosilyticum</name>
    <dbReference type="NCBI Taxonomy" id="2541731"/>
    <lineage>
        <taxon>Bacteria</taxon>
        <taxon>Pseudomonadati</taxon>
        <taxon>Bacteroidota</taxon>
        <taxon>Flavobacteriia</taxon>
        <taxon>Flavobacteriales</taxon>
        <taxon>Flavobacteriaceae</taxon>
        <taxon>Flavobacterium</taxon>
    </lineage>
</organism>
<proteinExistence type="predicted"/>
<dbReference type="RefSeq" id="WP_132001048.1">
    <property type="nucleotide sequence ID" value="NZ_SMFK01000001.1"/>
</dbReference>
<dbReference type="EMBL" id="SMFK01000001">
    <property type="protein sequence ID" value="TDD99679.1"/>
    <property type="molecule type" value="Genomic_DNA"/>
</dbReference>
<evidence type="ECO:0000313" key="4">
    <source>
        <dbReference type="Proteomes" id="UP000295479"/>
    </source>
</evidence>
<dbReference type="AlphaFoldDB" id="A0A4R5CKH5"/>
<keyword evidence="4" id="KW-1185">Reference proteome</keyword>
<dbReference type="GO" id="GO:0016787">
    <property type="term" value="F:hydrolase activity"/>
    <property type="evidence" value="ECO:0007669"/>
    <property type="project" value="InterPro"/>
</dbReference>
<dbReference type="Gene3D" id="2.60.120.560">
    <property type="entry name" value="Exo-inulinase, domain 1"/>
    <property type="match status" value="1"/>
</dbReference>
<accession>A0A4R5CKH5</accession>